<evidence type="ECO:0000313" key="2">
    <source>
        <dbReference type="EMBL" id="HAN26883.1"/>
    </source>
</evidence>
<gene>
    <name evidence="2" type="ORF">DCP75_04030</name>
</gene>
<evidence type="ECO:0000313" key="3">
    <source>
        <dbReference type="Proteomes" id="UP000259273"/>
    </source>
</evidence>
<evidence type="ECO:0000256" key="1">
    <source>
        <dbReference type="SAM" id="Phobius"/>
    </source>
</evidence>
<accession>A0A3C1KK94</accession>
<comment type="caution">
    <text evidence="2">The sequence shown here is derived from an EMBL/GenBank/DDBJ whole genome shotgun (WGS) entry which is preliminary data.</text>
</comment>
<protein>
    <submittedName>
        <fullName evidence="2">Uncharacterized protein</fullName>
    </submittedName>
</protein>
<keyword evidence="1" id="KW-1133">Transmembrane helix</keyword>
<proteinExistence type="predicted"/>
<dbReference type="EMBL" id="DMND01000063">
    <property type="protein sequence ID" value="HAN26883.1"/>
    <property type="molecule type" value="Genomic_DNA"/>
</dbReference>
<name>A0A3C1KK94_9GAMM</name>
<dbReference type="Proteomes" id="UP000259273">
    <property type="component" value="Unassembled WGS sequence"/>
</dbReference>
<keyword evidence="1" id="KW-0812">Transmembrane</keyword>
<keyword evidence="1" id="KW-0472">Membrane</keyword>
<reference evidence="2 3" key="1">
    <citation type="journal article" date="2018" name="Nat. Biotechnol.">
        <title>A standardized bacterial taxonomy based on genome phylogeny substantially revises the tree of life.</title>
        <authorList>
            <person name="Parks D.H."/>
            <person name="Chuvochina M."/>
            <person name="Waite D.W."/>
            <person name="Rinke C."/>
            <person name="Skarshewski A."/>
            <person name="Chaumeil P.A."/>
            <person name="Hugenholtz P."/>
        </authorList>
    </citation>
    <scope>NUCLEOTIDE SEQUENCE [LARGE SCALE GENOMIC DNA]</scope>
    <source>
        <strain evidence="2">UBA9158</strain>
    </source>
</reference>
<sequence length="209" mass="22732">MIDEETPSNEVDSAETASLLRAEEHIIRLTFWQTILSVVGIAVAVIALYAALTESAAVRQHTAAAVWPFVQVMIEDYDKGDAAGFSLALTNSGVGPAKMQDVRVSVDGNVTRNWSELVAIVEGNPEAAISRNFISNRVLRPDETVVIFGTTDAALARKLVGAISKPRGVLTYCYCSIFDECWLADTRMELQTREIVDACPDFGSDAYVN</sequence>
<feature type="transmembrane region" description="Helical" evidence="1">
    <location>
        <begin position="31"/>
        <end position="52"/>
    </location>
</feature>
<dbReference type="AlphaFoldDB" id="A0A3C1KK94"/>
<organism evidence="2 3">
    <name type="scientific">Haliea salexigens</name>
    <dbReference type="NCBI Taxonomy" id="287487"/>
    <lineage>
        <taxon>Bacteria</taxon>
        <taxon>Pseudomonadati</taxon>
        <taxon>Pseudomonadota</taxon>
        <taxon>Gammaproteobacteria</taxon>
        <taxon>Cellvibrionales</taxon>
        <taxon>Halieaceae</taxon>
        <taxon>Haliea</taxon>
    </lineage>
</organism>